<feature type="region of interest" description="Disordered" evidence="3">
    <location>
        <begin position="116"/>
        <end position="138"/>
    </location>
</feature>
<dbReference type="SUPFAM" id="SSF52540">
    <property type="entry name" value="P-loop containing nucleoside triphosphate hydrolases"/>
    <property type="match status" value="1"/>
</dbReference>
<dbReference type="GO" id="GO:0005741">
    <property type="term" value="C:mitochondrial outer membrane"/>
    <property type="evidence" value="ECO:0007669"/>
    <property type="project" value="TreeGrafter"/>
</dbReference>
<evidence type="ECO:0000256" key="3">
    <source>
        <dbReference type="SAM" id="MobiDB-lite"/>
    </source>
</evidence>
<organism evidence="5">
    <name type="scientific">Craspedostauros australis</name>
    <dbReference type="NCBI Taxonomy" id="1486917"/>
    <lineage>
        <taxon>Eukaryota</taxon>
        <taxon>Sar</taxon>
        <taxon>Stramenopiles</taxon>
        <taxon>Ochrophyta</taxon>
        <taxon>Bacillariophyta</taxon>
        <taxon>Bacillariophyceae</taxon>
        <taxon>Bacillariophycidae</taxon>
        <taxon>Naviculales</taxon>
        <taxon>Naviculaceae</taxon>
        <taxon>Craspedostauros</taxon>
    </lineage>
</organism>
<gene>
    <name evidence="5" type="ORF">CAUS1442_LOCUS14547</name>
</gene>
<proteinExistence type="predicted"/>
<feature type="region of interest" description="Disordered" evidence="3">
    <location>
        <begin position="151"/>
        <end position="177"/>
    </location>
</feature>
<keyword evidence="2" id="KW-0067">ATP-binding</keyword>
<dbReference type="PANTHER" id="PTHR45644:SF3">
    <property type="entry name" value="FI08533P-RELATED"/>
    <property type="match status" value="1"/>
</dbReference>
<dbReference type="InterPro" id="IPR027417">
    <property type="entry name" value="P-loop_NTPase"/>
</dbReference>
<feature type="region of interest" description="Disordered" evidence="3">
    <location>
        <begin position="74"/>
        <end position="94"/>
    </location>
</feature>
<keyword evidence="1" id="KW-0547">Nucleotide-binding</keyword>
<dbReference type="InterPro" id="IPR041569">
    <property type="entry name" value="AAA_lid_3"/>
</dbReference>
<dbReference type="AlphaFoldDB" id="A0A7S0F713"/>
<dbReference type="PANTHER" id="PTHR45644">
    <property type="entry name" value="AAA ATPASE, PUTATIVE (AFU_ORTHOLOGUE AFUA_2G12920)-RELATED-RELATED"/>
    <property type="match status" value="1"/>
</dbReference>
<dbReference type="Gene3D" id="1.10.8.60">
    <property type="match status" value="1"/>
</dbReference>
<dbReference type="Pfam" id="PF17862">
    <property type="entry name" value="AAA_lid_3"/>
    <property type="match status" value="1"/>
</dbReference>
<dbReference type="InterPro" id="IPR051701">
    <property type="entry name" value="Mito_OM_Translocase_MSP1"/>
</dbReference>
<accession>A0A7S0F713</accession>
<protein>
    <recommendedName>
        <fullName evidence="4">AAA ATPase AAA+ lid domain-containing protein</fullName>
    </recommendedName>
</protein>
<evidence type="ECO:0000256" key="2">
    <source>
        <dbReference type="ARBA" id="ARBA00022840"/>
    </source>
</evidence>
<feature type="domain" description="AAA ATPase AAA+ lid" evidence="4">
    <location>
        <begin position="33"/>
        <end position="66"/>
    </location>
</feature>
<sequence>MFRIGLPNPAGRLQILKLTLGNHPVEDEVTDFLPELSKITRGYSGSDLKELCKCAALESVREMIRDTARKAVREGPTATVDDDTAKEQTKKPKLRPMKIADIKVALTKVKKTGQAAAEYDASRQSTNPSAGADDAKTQAMLKSMIPLLRMLSTSTQLDNGEDDEKSDGDGNAIPEIE</sequence>
<evidence type="ECO:0000259" key="4">
    <source>
        <dbReference type="Pfam" id="PF17862"/>
    </source>
</evidence>
<dbReference type="EMBL" id="HBEF01023500">
    <property type="protein sequence ID" value="CAD8342412.1"/>
    <property type="molecule type" value="Transcribed_RNA"/>
</dbReference>
<evidence type="ECO:0000256" key="1">
    <source>
        <dbReference type="ARBA" id="ARBA00022741"/>
    </source>
</evidence>
<name>A0A7S0F713_9STRA</name>
<evidence type="ECO:0000313" key="5">
    <source>
        <dbReference type="EMBL" id="CAD8342412.1"/>
    </source>
</evidence>
<dbReference type="GO" id="GO:0005524">
    <property type="term" value="F:ATP binding"/>
    <property type="evidence" value="ECO:0007669"/>
    <property type="project" value="UniProtKB-KW"/>
</dbReference>
<reference evidence="5" key="1">
    <citation type="submission" date="2021-01" db="EMBL/GenBank/DDBJ databases">
        <authorList>
            <person name="Corre E."/>
            <person name="Pelletier E."/>
            <person name="Niang G."/>
            <person name="Scheremetjew M."/>
            <person name="Finn R."/>
            <person name="Kale V."/>
            <person name="Holt S."/>
            <person name="Cochrane G."/>
            <person name="Meng A."/>
            <person name="Brown T."/>
            <person name="Cohen L."/>
        </authorList>
    </citation>
    <scope>NUCLEOTIDE SEQUENCE</scope>
    <source>
        <strain evidence="5">CCMP3328</strain>
    </source>
</reference>